<dbReference type="EMBL" id="VJMI01013840">
    <property type="protein sequence ID" value="KAF0746741.1"/>
    <property type="molecule type" value="Genomic_DNA"/>
</dbReference>
<gene>
    <name evidence="2" type="ORF">AaE_008002</name>
</gene>
<keyword evidence="1" id="KW-0732">Signal</keyword>
<organism evidence="2 3">
    <name type="scientific">Aphanomyces astaci</name>
    <name type="common">Crayfish plague agent</name>
    <dbReference type="NCBI Taxonomy" id="112090"/>
    <lineage>
        <taxon>Eukaryota</taxon>
        <taxon>Sar</taxon>
        <taxon>Stramenopiles</taxon>
        <taxon>Oomycota</taxon>
        <taxon>Saprolegniomycetes</taxon>
        <taxon>Saprolegniales</taxon>
        <taxon>Verrucalvaceae</taxon>
        <taxon>Aphanomyces</taxon>
    </lineage>
</organism>
<name>A0A6A5A939_APHAT</name>
<dbReference type="Proteomes" id="UP000469452">
    <property type="component" value="Unassembled WGS sequence"/>
</dbReference>
<evidence type="ECO:0000313" key="3">
    <source>
        <dbReference type="Proteomes" id="UP000469452"/>
    </source>
</evidence>
<evidence type="ECO:0000313" key="2">
    <source>
        <dbReference type="EMBL" id="KAF0746741.1"/>
    </source>
</evidence>
<comment type="caution">
    <text evidence="2">The sequence shown here is derived from an EMBL/GenBank/DDBJ whole genome shotgun (WGS) entry which is preliminary data.</text>
</comment>
<evidence type="ECO:0000256" key="1">
    <source>
        <dbReference type="SAM" id="SignalP"/>
    </source>
</evidence>
<reference evidence="2 3" key="1">
    <citation type="submission" date="2019-06" db="EMBL/GenBank/DDBJ databases">
        <title>Genomics analysis of Aphanomyces spp. identifies a new class of oomycete effector associated with host adaptation.</title>
        <authorList>
            <person name="Gaulin E."/>
        </authorList>
    </citation>
    <scope>NUCLEOTIDE SEQUENCE [LARGE SCALE GENOMIC DNA]</scope>
    <source>
        <strain evidence="2 3">E</strain>
    </source>
</reference>
<accession>A0A6A5A939</accession>
<dbReference type="AlphaFoldDB" id="A0A6A5A939"/>
<evidence type="ECO:0008006" key="4">
    <source>
        <dbReference type="Google" id="ProtNLM"/>
    </source>
</evidence>
<proteinExistence type="predicted"/>
<feature type="chain" id="PRO_5025555659" description="Dynein heavy chain C-terminal domain-containing protein" evidence="1">
    <location>
        <begin position="22"/>
        <end position="147"/>
    </location>
</feature>
<sequence length="147" mass="16808">MFADLLFKGLLAWLDDMLGYAETPERPSPHDLLLLLPEAQPEEIRLLPDQGRLVRQTFQLKASSTPPQEFKDCVRDHWMRSSIPYFTELVAPLRQLPDAATKQIRSAKKTKLTRVQLPAVGWDVDHLACFDKIKEDLFAMVPTHGQT</sequence>
<feature type="signal peptide" evidence="1">
    <location>
        <begin position="1"/>
        <end position="21"/>
    </location>
</feature>
<protein>
    <recommendedName>
        <fullName evidence="4">Dynein heavy chain C-terminal domain-containing protein</fullName>
    </recommendedName>
</protein>